<feature type="region of interest" description="Disordered" evidence="1">
    <location>
        <begin position="437"/>
        <end position="533"/>
    </location>
</feature>
<gene>
    <name evidence="2" type="ORF">Cvel_11555</name>
</gene>
<organism evidence="2">
    <name type="scientific">Chromera velia CCMP2878</name>
    <dbReference type="NCBI Taxonomy" id="1169474"/>
    <lineage>
        <taxon>Eukaryota</taxon>
        <taxon>Sar</taxon>
        <taxon>Alveolata</taxon>
        <taxon>Colpodellida</taxon>
        <taxon>Chromeraceae</taxon>
        <taxon>Chromera</taxon>
    </lineage>
</organism>
<evidence type="ECO:0000256" key="1">
    <source>
        <dbReference type="SAM" id="MobiDB-lite"/>
    </source>
</evidence>
<feature type="region of interest" description="Disordered" evidence="1">
    <location>
        <begin position="302"/>
        <end position="425"/>
    </location>
</feature>
<feature type="compositionally biased region" description="Acidic residues" evidence="1">
    <location>
        <begin position="323"/>
        <end position="338"/>
    </location>
</feature>
<name>A0A0G4I7B3_9ALVE</name>
<feature type="compositionally biased region" description="Basic and acidic residues" evidence="1">
    <location>
        <begin position="466"/>
        <end position="501"/>
    </location>
</feature>
<dbReference type="AlphaFoldDB" id="A0A0G4I7B3"/>
<accession>A0A0G4I7B3</accession>
<dbReference type="VEuPathDB" id="CryptoDB:Cvel_11555"/>
<feature type="compositionally biased region" description="Polar residues" evidence="1">
    <location>
        <begin position="437"/>
        <end position="462"/>
    </location>
</feature>
<evidence type="ECO:0000313" key="2">
    <source>
        <dbReference type="EMBL" id="CEM52855.1"/>
    </source>
</evidence>
<feature type="region of interest" description="Disordered" evidence="1">
    <location>
        <begin position="687"/>
        <end position="712"/>
    </location>
</feature>
<sequence>MALRELKPDGRPVVIRRLDFYHVSNRTSSFQDLSHPHARRFTQKFSDCILIPVKDFEKLVQGVCEVRQCDKKRAEEILRTEWRGDVTLYCELVCAPLPESPNACKALYAETVEDNAKQAALGRGYLKPGFENAWANMMGHLYKGCMTDPNLPISKGGCGVDMSMYIDTKEAPIRYRNSSVFVTRRKTVRGTNWNESNNWFTKAPLSGTTSVGLEYATAMGTLASFQWNHDRSSTAEGRNSLAASIPQQIDHAVLLKKSGVPLSEEQKRVFDLYDFERGEKEKYGIDFYVDYLKEAGVDLPSLEGLGVSSTADVSSHEMKSYEDAEDAAEVGGPEEDDGYREVPEGGQVDEEPRESEFSLPPYATVDQKRSQEKDKSIPNGLQHQNEFDRQDEEMKDVDVSRPSPLQAHDHLFPMSPPHRNRHGRPCQILDCLNRTIPQSDGNMSQSALTPNHNLPRSANRISQFFRRPEKEVALGRKSREGDSKATERWSRPSSWDDKDSDPAPSPASLSRGSPPAPPPASLSRGSPSTPPLQQDFISVETAVAELATLKEGKGEQSGRVRFDISAWVPPSGWVSQGDLLLLPKVDAVNGDGGAAASRQAFEKAMKSSNSCEVTVSPLSDPALQKVAQHIHVSLKKHTNKGMAPLRFRKYPWRRSGDVRQTGLASAALSHQGFGPLASESTAAASSGTTTVSISGVHPGGTSSRKRRSTDGPLNAAKILSSVSPVGNRVMTERLLSLRNEVAAEKIDVHSEKGILEICKRYNNEQFRLALDEITIPLLPIWAPKLHEFYHKHDEKEICRWSAVPDLQQAQGHEASASSGTSLTPEG</sequence>
<feature type="compositionally biased region" description="Basic and acidic residues" evidence="1">
    <location>
        <begin position="366"/>
        <end position="376"/>
    </location>
</feature>
<protein>
    <submittedName>
        <fullName evidence="2">Uncharacterized protein</fullName>
    </submittedName>
</protein>
<dbReference type="EMBL" id="CDMZ01005399">
    <property type="protein sequence ID" value="CEM52855.1"/>
    <property type="molecule type" value="Genomic_DNA"/>
</dbReference>
<proteinExistence type="predicted"/>
<reference evidence="2" key="1">
    <citation type="submission" date="2014-11" db="EMBL/GenBank/DDBJ databases">
        <authorList>
            <person name="Otto D Thomas"/>
            <person name="Naeem Raeece"/>
        </authorList>
    </citation>
    <scope>NUCLEOTIDE SEQUENCE</scope>
</reference>